<protein>
    <recommendedName>
        <fullName evidence="4">DUF3782 domain-containing protein</fullName>
    </recommendedName>
</protein>
<organism evidence="2 3">
    <name type="scientific">Candidatus Marsarchaeota G2 archaeon ECH_B_3</name>
    <dbReference type="NCBI Taxonomy" id="1978161"/>
    <lineage>
        <taxon>Archaea</taxon>
        <taxon>Candidatus Marsarchaeota</taxon>
        <taxon>Candidatus Marsarchaeota group 2</taxon>
    </lineage>
</organism>
<name>A0A2R6BKY0_9ARCH</name>
<accession>A0A2R6BKY0</accession>
<dbReference type="AlphaFoldDB" id="A0A2R6BKY0"/>
<evidence type="ECO:0008006" key="4">
    <source>
        <dbReference type="Google" id="ProtNLM"/>
    </source>
</evidence>
<sequence length="240" mass="27486">MSAEELIRLLPKLLREHPELRHEVAVILSESMADKGDIAAILEHIEKLREDFNRKVEEDNKRFEGIIAEIKTLREQFNRKVEEDNKRFEGIIAEIKTLREQFNTLASEFLIFKDRVNKLRDKVNKLEENFGAFVESYYTTKVVEILGERLGSTSLKIIKNVAVRGGELDAVIITDGTVYTLEVSGVLRKRDIDKLKRSSDRLAENEEYAGKQIRPVAAGVRIDSHAVELAKHLGVEVIYI</sequence>
<dbReference type="Proteomes" id="UP000241972">
    <property type="component" value="Unassembled WGS sequence"/>
</dbReference>
<gene>
    <name evidence="2" type="ORF">B9Q07_07900</name>
</gene>
<feature type="coiled-coil region" evidence="1">
    <location>
        <begin position="42"/>
        <end position="129"/>
    </location>
</feature>
<proteinExistence type="predicted"/>
<evidence type="ECO:0000256" key="1">
    <source>
        <dbReference type="SAM" id="Coils"/>
    </source>
</evidence>
<dbReference type="PANTHER" id="PTHR34314">
    <property type="entry name" value="CRENARCHAEAL PROTEIN, PUTATIVE-RELATED"/>
    <property type="match status" value="1"/>
</dbReference>
<reference evidence="2 3" key="1">
    <citation type="submission" date="2017-04" db="EMBL/GenBank/DDBJ databases">
        <title>Novel microbial lineages endemic to geothermal iron-oxide mats fill important gaps in the evolutionary history of Archaea.</title>
        <authorList>
            <person name="Jay Z.J."/>
            <person name="Beam J.P."/>
            <person name="Dlakic M."/>
            <person name="Rusch D.B."/>
            <person name="Kozubal M.A."/>
            <person name="Inskeep W.P."/>
        </authorList>
    </citation>
    <scope>NUCLEOTIDE SEQUENCE [LARGE SCALE GENOMIC DNA]</scope>
    <source>
        <strain evidence="2">ECH_B_3</strain>
    </source>
</reference>
<dbReference type="Gene3D" id="1.10.287.1490">
    <property type="match status" value="1"/>
</dbReference>
<dbReference type="EMBL" id="NEXI01000020">
    <property type="protein sequence ID" value="PSN99128.1"/>
    <property type="molecule type" value="Genomic_DNA"/>
</dbReference>
<dbReference type="PANTHER" id="PTHR34314:SF6">
    <property type="entry name" value="DUF3782 DOMAIN-CONTAINING PROTEIN"/>
    <property type="match status" value="1"/>
</dbReference>
<comment type="caution">
    <text evidence="2">The sequence shown here is derived from an EMBL/GenBank/DDBJ whole genome shotgun (WGS) entry which is preliminary data.</text>
</comment>
<evidence type="ECO:0000313" key="2">
    <source>
        <dbReference type="EMBL" id="PSN99128.1"/>
    </source>
</evidence>
<evidence type="ECO:0000313" key="3">
    <source>
        <dbReference type="Proteomes" id="UP000241972"/>
    </source>
</evidence>
<keyword evidence="1" id="KW-0175">Coiled coil</keyword>